<name>A0A8C2IEM6_CYPCA</name>
<dbReference type="AlphaFoldDB" id="A0A8C2IEM6"/>
<organism evidence="1 2">
    <name type="scientific">Cyprinus carpio</name>
    <name type="common">Common carp</name>
    <dbReference type="NCBI Taxonomy" id="7962"/>
    <lineage>
        <taxon>Eukaryota</taxon>
        <taxon>Metazoa</taxon>
        <taxon>Chordata</taxon>
        <taxon>Craniata</taxon>
        <taxon>Vertebrata</taxon>
        <taxon>Euteleostomi</taxon>
        <taxon>Actinopterygii</taxon>
        <taxon>Neopterygii</taxon>
        <taxon>Teleostei</taxon>
        <taxon>Ostariophysi</taxon>
        <taxon>Cypriniformes</taxon>
        <taxon>Cyprinidae</taxon>
        <taxon>Cyprininae</taxon>
        <taxon>Cyprinus</taxon>
    </lineage>
</organism>
<evidence type="ECO:0000313" key="2">
    <source>
        <dbReference type="Proteomes" id="UP000694701"/>
    </source>
</evidence>
<evidence type="ECO:0000313" key="1">
    <source>
        <dbReference type="Ensembl" id="ENSCCRP00020077710.1"/>
    </source>
</evidence>
<proteinExistence type="predicted"/>
<accession>A0A8C2IEM6</accession>
<reference evidence="1" key="1">
    <citation type="submission" date="2025-08" db="UniProtKB">
        <authorList>
            <consortium name="Ensembl"/>
        </authorList>
    </citation>
    <scope>IDENTIFICATION</scope>
</reference>
<dbReference type="Ensembl" id="ENSCCRT00020085198.1">
    <property type="protein sequence ID" value="ENSCCRP00020077710.1"/>
    <property type="gene ID" value="ENSCCRG00020036152.1"/>
</dbReference>
<protein>
    <submittedName>
        <fullName evidence="1">Uncharacterized protein</fullName>
    </submittedName>
</protein>
<sequence>IYISSPFLRARFMGVDTERFPLKYQDLQYKEVTKFFKK</sequence>
<dbReference type="Proteomes" id="UP000694701">
    <property type="component" value="Unplaced"/>
</dbReference>